<comment type="function">
    <text evidence="7 8">Key enzyme in folate metabolism. Catalyzes an essential reaction for de novo glycine and purine synthesis, and for DNA precursor synthesis.</text>
</comment>
<dbReference type="RefSeq" id="WP_093517946.1">
    <property type="nucleotide sequence ID" value="NZ_FOSK01000003.1"/>
</dbReference>
<comment type="catalytic activity">
    <reaction evidence="8">
        <text>(6S)-5,6,7,8-tetrahydrofolate + NADP(+) = 7,8-dihydrofolate + NADPH + H(+)</text>
        <dbReference type="Rhea" id="RHEA:15009"/>
        <dbReference type="ChEBI" id="CHEBI:15378"/>
        <dbReference type="ChEBI" id="CHEBI:57451"/>
        <dbReference type="ChEBI" id="CHEBI:57453"/>
        <dbReference type="ChEBI" id="CHEBI:57783"/>
        <dbReference type="ChEBI" id="CHEBI:58349"/>
        <dbReference type="EC" id="1.5.1.3"/>
    </reaction>
</comment>
<evidence type="ECO:0000256" key="7">
    <source>
        <dbReference type="ARBA" id="ARBA00025067"/>
    </source>
</evidence>
<dbReference type="Gene3D" id="3.40.430.10">
    <property type="entry name" value="Dihydrofolate Reductase, subunit A"/>
    <property type="match status" value="1"/>
</dbReference>
<name>A0A1I3XND8_9HYPH</name>
<dbReference type="PRINTS" id="PR00070">
    <property type="entry name" value="DHFR"/>
</dbReference>
<gene>
    <name evidence="11" type="ORF">SAMN04488518_10336</name>
</gene>
<dbReference type="PROSITE" id="PS00075">
    <property type="entry name" value="DHFR_1"/>
    <property type="match status" value="1"/>
</dbReference>
<organism evidence="11 12">
    <name type="scientific">Pseudovibrio ascidiaceicola</name>
    <dbReference type="NCBI Taxonomy" id="285279"/>
    <lineage>
        <taxon>Bacteria</taxon>
        <taxon>Pseudomonadati</taxon>
        <taxon>Pseudomonadota</taxon>
        <taxon>Alphaproteobacteria</taxon>
        <taxon>Hyphomicrobiales</taxon>
        <taxon>Stappiaceae</taxon>
        <taxon>Pseudovibrio</taxon>
    </lineage>
</organism>
<dbReference type="PIRSF" id="PIRSF000194">
    <property type="entry name" value="DHFR"/>
    <property type="match status" value="1"/>
</dbReference>
<accession>A0A1I3XND8</accession>
<dbReference type="InterPro" id="IPR024072">
    <property type="entry name" value="DHFR-like_dom_sf"/>
</dbReference>
<dbReference type="PANTHER" id="PTHR48069">
    <property type="entry name" value="DIHYDROFOLATE REDUCTASE"/>
    <property type="match status" value="1"/>
</dbReference>
<dbReference type="Pfam" id="PF00186">
    <property type="entry name" value="DHFR_1"/>
    <property type="match status" value="1"/>
</dbReference>
<keyword evidence="6 8" id="KW-0560">Oxidoreductase</keyword>
<evidence type="ECO:0000256" key="8">
    <source>
        <dbReference type="PIRNR" id="PIRNR000194"/>
    </source>
</evidence>
<keyword evidence="4 8" id="KW-0554">One-carbon metabolism</keyword>
<dbReference type="EMBL" id="FOSK01000003">
    <property type="protein sequence ID" value="SFK20869.1"/>
    <property type="molecule type" value="Genomic_DNA"/>
</dbReference>
<dbReference type="InterPro" id="IPR017925">
    <property type="entry name" value="DHFR_CS"/>
</dbReference>
<proteinExistence type="inferred from homology"/>
<evidence type="ECO:0000313" key="11">
    <source>
        <dbReference type="EMBL" id="SFK20869.1"/>
    </source>
</evidence>
<evidence type="ECO:0000313" key="12">
    <source>
        <dbReference type="Proteomes" id="UP000199598"/>
    </source>
</evidence>
<evidence type="ECO:0000256" key="2">
    <source>
        <dbReference type="ARBA" id="ARBA00009539"/>
    </source>
</evidence>
<dbReference type="Proteomes" id="UP000199598">
    <property type="component" value="Unassembled WGS sequence"/>
</dbReference>
<dbReference type="InterPro" id="IPR012259">
    <property type="entry name" value="DHFR"/>
</dbReference>
<comment type="similarity">
    <text evidence="2 8 9">Belongs to the dihydrofolate reductase family.</text>
</comment>
<comment type="caution">
    <text evidence="11">The sequence shown here is derived from an EMBL/GenBank/DDBJ whole genome shotgun (WGS) entry which is preliminary data.</text>
</comment>
<evidence type="ECO:0000256" key="5">
    <source>
        <dbReference type="ARBA" id="ARBA00022857"/>
    </source>
</evidence>
<dbReference type="SUPFAM" id="SSF53597">
    <property type="entry name" value="Dihydrofolate reductase-like"/>
    <property type="match status" value="1"/>
</dbReference>
<dbReference type="CDD" id="cd00209">
    <property type="entry name" value="DHFR"/>
    <property type="match status" value="1"/>
</dbReference>
<keyword evidence="5 8" id="KW-0521">NADP</keyword>
<dbReference type="EC" id="1.5.1.3" evidence="3 8"/>
<dbReference type="PANTHER" id="PTHR48069:SF3">
    <property type="entry name" value="DIHYDROFOLATE REDUCTASE"/>
    <property type="match status" value="1"/>
</dbReference>
<evidence type="ECO:0000259" key="10">
    <source>
        <dbReference type="PROSITE" id="PS51330"/>
    </source>
</evidence>
<evidence type="ECO:0000256" key="1">
    <source>
        <dbReference type="ARBA" id="ARBA00004903"/>
    </source>
</evidence>
<dbReference type="InterPro" id="IPR001796">
    <property type="entry name" value="DHFR_dom"/>
</dbReference>
<reference evidence="11 12" key="1">
    <citation type="submission" date="2016-10" db="EMBL/GenBank/DDBJ databases">
        <authorList>
            <person name="Varghese N."/>
            <person name="Submissions S."/>
        </authorList>
    </citation>
    <scope>NUCLEOTIDE SEQUENCE [LARGE SCALE GENOMIC DNA]</scope>
    <source>
        <strain evidence="11 12">DSM 16392</strain>
    </source>
</reference>
<evidence type="ECO:0000256" key="4">
    <source>
        <dbReference type="ARBA" id="ARBA00022563"/>
    </source>
</evidence>
<dbReference type="PROSITE" id="PS51330">
    <property type="entry name" value="DHFR_2"/>
    <property type="match status" value="1"/>
</dbReference>
<evidence type="ECO:0000256" key="6">
    <source>
        <dbReference type="ARBA" id="ARBA00023002"/>
    </source>
</evidence>
<protein>
    <recommendedName>
        <fullName evidence="3 8">Dihydrofolate reductase</fullName>
        <ecNumber evidence="3 8">1.5.1.3</ecNumber>
    </recommendedName>
</protein>
<sequence>MKQISMISAVAENGVIGANNDMPWSVSTDLKFFRKTTTGKPVIMGRRTFESICTTLGKPLPNRKNVVITRDPNYAYEGVEVVSSLGDALTLANDIAENDGVDEIMIVGGGQIYKEAMPKASTLYITRIHAQPDGDTKFPDIHEGEWELAERTPFDRGEKDSADSSLEIYRRKL</sequence>
<comment type="pathway">
    <text evidence="1 8">Cofactor biosynthesis; tetrahydrofolate biosynthesis; 5,6,7,8-tetrahydrofolate from 7,8-dihydrofolate: step 1/1.</text>
</comment>
<keyword evidence="12" id="KW-1185">Reference proteome</keyword>
<evidence type="ECO:0000256" key="9">
    <source>
        <dbReference type="RuleBase" id="RU004474"/>
    </source>
</evidence>
<evidence type="ECO:0000256" key="3">
    <source>
        <dbReference type="ARBA" id="ARBA00012856"/>
    </source>
</evidence>
<feature type="domain" description="DHFR" evidence="10">
    <location>
        <begin position="3"/>
        <end position="173"/>
    </location>
</feature>